<dbReference type="EMBL" id="GISG01035147">
    <property type="protein sequence ID" value="MBA4621754.1"/>
    <property type="molecule type" value="Transcribed_RNA"/>
</dbReference>
<feature type="transmembrane region" description="Helical" evidence="1">
    <location>
        <begin position="30"/>
        <end position="51"/>
    </location>
</feature>
<proteinExistence type="predicted"/>
<name>A0A7C8YM74_OPUST</name>
<protein>
    <submittedName>
        <fullName evidence="2">Uncharacterized protein</fullName>
    </submittedName>
</protein>
<keyword evidence="1" id="KW-0812">Transmembrane</keyword>
<dbReference type="AlphaFoldDB" id="A0A7C8YM74"/>
<sequence length="103" mass="10457">MESLVVVSLVTLTSFRTSSSLLTASLRSPVAGMVSFAFGTSLLAPLLVALLDTLKMCCLLPSPLTTARSSLPPGTAPSSSGTLLVSASTPSKTMMLTLIGLAV</sequence>
<keyword evidence="1" id="KW-1133">Transmembrane helix</keyword>
<evidence type="ECO:0000313" key="2">
    <source>
        <dbReference type="EMBL" id="MBA4621754.1"/>
    </source>
</evidence>
<reference evidence="2" key="2">
    <citation type="submission" date="2020-07" db="EMBL/GenBank/DDBJ databases">
        <authorList>
            <person name="Vera ALvarez R."/>
            <person name="Arias-Moreno D.M."/>
            <person name="Jimenez-Jacinto V."/>
            <person name="Jimenez-Bremont J.F."/>
            <person name="Swaminathan K."/>
            <person name="Moose S.P."/>
            <person name="Guerrero-Gonzalez M.L."/>
            <person name="Marino-Ramirez L."/>
            <person name="Landsman D."/>
            <person name="Rodriguez-Kessler M."/>
            <person name="Delgado-Sanchez P."/>
        </authorList>
    </citation>
    <scope>NUCLEOTIDE SEQUENCE</scope>
    <source>
        <tissue evidence="2">Cladode</tissue>
    </source>
</reference>
<keyword evidence="1" id="KW-0472">Membrane</keyword>
<evidence type="ECO:0000256" key="1">
    <source>
        <dbReference type="SAM" id="Phobius"/>
    </source>
</evidence>
<organism evidence="2">
    <name type="scientific">Opuntia streptacantha</name>
    <name type="common">Prickly pear cactus</name>
    <name type="synonym">Opuntia cardona</name>
    <dbReference type="NCBI Taxonomy" id="393608"/>
    <lineage>
        <taxon>Eukaryota</taxon>
        <taxon>Viridiplantae</taxon>
        <taxon>Streptophyta</taxon>
        <taxon>Embryophyta</taxon>
        <taxon>Tracheophyta</taxon>
        <taxon>Spermatophyta</taxon>
        <taxon>Magnoliopsida</taxon>
        <taxon>eudicotyledons</taxon>
        <taxon>Gunneridae</taxon>
        <taxon>Pentapetalae</taxon>
        <taxon>Caryophyllales</taxon>
        <taxon>Cactineae</taxon>
        <taxon>Cactaceae</taxon>
        <taxon>Opuntioideae</taxon>
        <taxon>Opuntia</taxon>
    </lineage>
</organism>
<accession>A0A7C8YM74</accession>
<reference evidence="2" key="1">
    <citation type="journal article" date="2013" name="J. Plant Res.">
        <title>Effect of fungi and light on seed germination of three Opuntia species from semiarid lands of central Mexico.</title>
        <authorList>
            <person name="Delgado-Sanchez P."/>
            <person name="Jimenez-Bremont J.F."/>
            <person name="Guerrero-Gonzalez Mde L."/>
            <person name="Flores J."/>
        </authorList>
    </citation>
    <scope>NUCLEOTIDE SEQUENCE</scope>
    <source>
        <tissue evidence="2">Cladode</tissue>
    </source>
</reference>